<reference evidence="2" key="1">
    <citation type="journal article" date="2019" name="Int. J. Syst. Evol. Microbiol.">
        <title>The Global Catalogue of Microorganisms (GCM) 10K type strain sequencing project: providing services to taxonomists for standard genome sequencing and annotation.</title>
        <authorList>
            <consortium name="The Broad Institute Genomics Platform"/>
            <consortium name="The Broad Institute Genome Sequencing Center for Infectious Disease"/>
            <person name="Wu L."/>
            <person name="Ma J."/>
        </authorList>
    </citation>
    <scope>NUCLEOTIDE SEQUENCE [LARGE SCALE GENOMIC DNA]</scope>
    <source>
        <strain evidence="2">JCM 17591</strain>
    </source>
</reference>
<evidence type="ECO:0000313" key="2">
    <source>
        <dbReference type="Proteomes" id="UP001501079"/>
    </source>
</evidence>
<dbReference type="RefSeq" id="WP_344754305.1">
    <property type="nucleotide sequence ID" value="NZ_BAABBW010000003.1"/>
</dbReference>
<evidence type="ECO:0008006" key="3">
    <source>
        <dbReference type="Google" id="ProtNLM"/>
    </source>
</evidence>
<evidence type="ECO:0000313" key="1">
    <source>
        <dbReference type="EMBL" id="GAA4175810.1"/>
    </source>
</evidence>
<comment type="caution">
    <text evidence="1">The sequence shown here is derived from an EMBL/GenBank/DDBJ whole genome shotgun (WGS) entry which is preliminary data.</text>
</comment>
<accession>A0ABP8A1Y6</accession>
<gene>
    <name evidence="1" type="ORF">GCM10022287_22010</name>
</gene>
<name>A0ABP8A1Y6_9MICO</name>
<dbReference type="Proteomes" id="UP001501079">
    <property type="component" value="Unassembled WGS sequence"/>
</dbReference>
<keyword evidence="2" id="KW-1185">Reference proteome</keyword>
<dbReference type="EMBL" id="BAABBW010000003">
    <property type="protein sequence ID" value="GAA4175810.1"/>
    <property type="molecule type" value="Genomic_DNA"/>
</dbReference>
<sequence length="171" mass="18946">MATPITDEERERFRELFDQGLARNDIARIMNRSGWTVTQMAKSAGVSFDRSITIAATAARSSDLAEKRSVLAEEMVEAAFQALIEVRKKPYLVGAFGGRDGTWHEQYLESAPVAEIRQALTSAGIAFDKASRIVERDTGELHQAVSFLGRLQEAISAVYEEEHQAVDDVVE</sequence>
<organism evidence="1 2">
    <name type="scientific">Gryllotalpicola koreensis</name>
    <dbReference type="NCBI Taxonomy" id="993086"/>
    <lineage>
        <taxon>Bacteria</taxon>
        <taxon>Bacillati</taxon>
        <taxon>Actinomycetota</taxon>
        <taxon>Actinomycetes</taxon>
        <taxon>Micrococcales</taxon>
        <taxon>Microbacteriaceae</taxon>
        <taxon>Gryllotalpicola</taxon>
    </lineage>
</organism>
<proteinExistence type="predicted"/>
<protein>
    <recommendedName>
        <fullName evidence="3">Helix-turn-helix domain-containing protein</fullName>
    </recommendedName>
</protein>